<sequence length="224" mass="24611">MQFCSLRCSGATAWCDHYDAVQTCAVVLLYLQVACALVGSLGALYTGIVLANLALAFFALIAIESGSQSLGRAYAGLLGLSLILDVVWFCLFTNEIRHFWNETQVGKFGVFSLKLMFWMQATGSGLRFISSFLWCQMYRLGAISGTLAAQQPVDFDASTSILGAYSLDDYSLRVDTEPDMVGGSIYDRAAYSSLFRSFSRHEDLTVERVEDGSQLQSALLHEEP</sequence>
<gene>
    <name evidence="2" type="primary">LOC112291662</name>
</gene>
<keyword evidence="3" id="KW-1185">Reference proteome</keyword>
<dbReference type="AlphaFoldDB" id="A0A7I4F411"/>
<name>A0A7I4F411_PHYPA</name>
<dbReference type="Proteomes" id="UP000006727">
    <property type="component" value="Chromosome 14"/>
</dbReference>
<feature type="transmembrane region" description="Helical" evidence="1">
    <location>
        <begin position="74"/>
        <end position="96"/>
    </location>
</feature>
<accession>A0A7I4F411</accession>
<keyword evidence="1" id="KW-0812">Transmembrane</keyword>
<protein>
    <submittedName>
        <fullName evidence="2">Uncharacterized protein</fullName>
    </submittedName>
</protein>
<dbReference type="PANTHER" id="PTHR35471">
    <property type="entry name" value="OS07G0223700 PROTEIN"/>
    <property type="match status" value="1"/>
</dbReference>
<dbReference type="PANTHER" id="PTHR35471:SF1">
    <property type="entry name" value="OS07G0223700 PROTEIN"/>
    <property type="match status" value="1"/>
</dbReference>
<organism evidence="2 3">
    <name type="scientific">Physcomitrium patens</name>
    <name type="common">Spreading-leaved earth moss</name>
    <name type="synonym">Physcomitrella patens</name>
    <dbReference type="NCBI Taxonomy" id="3218"/>
    <lineage>
        <taxon>Eukaryota</taxon>
        <taxon>Viridiplantae</taxon>
        <taxon>Streptophyta</taxon>
        <taxon>Embryophyta</taxon>
        <taxon>Bryophyta</taxon>
        <taxon>Bryophytina</taxon>
        <taxon>Bryopsida</taxon>
        <taxon>Funariidae</taxon>
        <taxon>Funariales</taxon>
        <taxon>Funariaceae</taxon>
        <taxon>Physcomitrium</taxon>
    </lineage>
</organism>
<proteinExistence type="predicted"/>
<dbReference type="Gramene" id="Pp3c14_21170V3.2">
    <property type="protein sequence ID" value="Pp3c14_21170V3.2"/>
    <property type="gene ID" value="Pp3c14_21170"/>
</dbReference>
<dbReference type="EMBL" id="ABEU02000014">
    <property type="status" value="NOT_ANNOTATED_CDS"/>
    <property type="molecule type" value="Genomic_DNA"/>
</dbReference>
<reference evidence="2 3" key="1">
    <citation type="journal article" date="2008" name="Science">
        <title>The Physcomitrella genome reveals evolutionary insights into the conquest of land by plants.</title>
        <authorList>
            <person name="Rensing S."/>
            <person name="Lang D."/>
            <person name="Zimmer A."/>
            <person name="Terry A."/>
            <person name="Salamov A."/>
            <person name="Shapiro H."/>
            <person name="Nishiyama T."/>
            <person name="Perroud P.-F."/>
            <person name="Lindquist E."/>
            <person name="Kamisugi Y."/>
            <person name="Tanahashi T."/>
            <person name="Sakakibara K."/>
            <person name="Fujita T."/>
            <person name="Oishi K."/>
            <person name="Shin-I T."/>
            <person name="Kuroki Y."/>
            <person name="Toyoda A."/>
            <person name="Suzuki Y."/>
            <person name="Hashimoto A."/>
            <person name="Yamaguchi K."/>
            <person name="Sugano A."/>
            <person name="Kohara Y."/>
            <person name="Fujiyama A."/>
            <person name="Anterola A."/>
            <person name="Aoki S."/>
            <person name="Ashton N."/>
            <person name="Barbazuk W.B."/>
            <person name="Barker E."/>
            <person name="Bennetzen J."/>
            <person name="Bezanilla M."/>
            <person name="Blankenship R."/>
            <person name="Cho S.H."/>
            <person name="Dutcher S."/>
            <person name="Estelle M."/>
            <person name="Fawcett J.A."/>
            <person name="Gundlach H."/>
            <person name="Hanada K."/>
            <person name="Heyl A."/>
            <person name="Hicks K.A."/>
            <person name="Hugh J."/>
            <person name="Lohr M."/>
            <person name="Mayer K."/>
            <person name="Melkozernov A."/>
            <person name="Murata T."/>
            <person name="Nelson D."/>
            <person name="Pils B."/>
            <person name="Prigge M."/>
            <person name="Reiss B."/>
            <person name="Renner T."/>
            <person name="Rombauts S."/>
            <person name="Rushton P."/>
            <person name="Sanderfoot A."/>
            <person name="Schween G."/>
            <person name="Shiu S.-H."/>
            <person name="Stueber K."/>
            <person name="Theodoulou F.L."/>
            <person name="Tu H."/>
            <person name="Van de Peer Y."/>
            <person name="Verrier P.J."/>
            <person name="Waters E."/>
            <person name="Wood A."/>
            <person name="Yang L."/>
            <person name="Cove D."/>
            <person name="Cuming A."/>
            <person name="Hasebe M."/>
            <person name="Lucas S."/>
            <person name="Mishler D.B."/>
            <person name="Reski R."/>
            <person name="Grigoriev I."/>
            <person name="Quatrano R.S."/>
            <person name="Boore J.L."/>
        </authorList>
    </citation>
    <scope>NUCLEOTIDE SEQUENCE [LARGE SCALE GENOMIC DNA]</scope>
    <source>
        <strain evidence="2 3">cv. Gransden 2004</strain>
    </source>
</reference>
<reference evidence="2" key="3">
    <citation type="submission" date="2020-12" db="UniProtKB">
        <authorList>
            <consortium name="EnsemblPlants"/>
        </authorList>
    </citation>
    <scope>IDENTIFICATION</scope>
</reference>
<dbReference type="RefSeq" id="XP_024395189.1">
    <property type="nucleotide sequence ID" value="XM_024539421.2"/>
</dbReference>
<keyword evidence="1" id="KW-0472">Membrane</keyword>
<keyword evidence="1" id="KW-1133">Transmembrane helix</keyword>
<evidence type="ECO:0000313" key="3">
    <source>
        <dbReference type="Proteomes" id="UP000006727"/>
    </source>
</evidence>
<dbReference type="KEGG" id="ppp:112291662"/>
<reference evidence="2 3" key="2">
    <citation type="journal article" date="2018" name="Plant J.">
        <title>The Physcomitrella patens chromosome-scale assembly reveals moss genome structure and evolution.</title>
        <authorList>
            <person name="Lang D."/>
            <person name="Ullrich K.K."/>
            <person name="Murat F."/>
            <person name="Fuchs J."/>
            <person name="Jenkins J."/>
            <person name="Haas F.B."/>
            <person name="Piednoel M."/>
            <person name="Gundlach H."/>
            <person name="Van Bel M."/>
            <person name="Meyberg R."/>
            <person name="Vives C."/>
            <person name="Morata J."/>
            <person name="Symeonidi A."/>
            <person name="Hiss M."/>
            <person name="Muchero W."/>
            <person name="Kamisugi Y."/>
            <person name="Saleh O."/>
            <person name="Blanc G."/>
            <person name="Decker E.L."/>
            <person name="van Gessel N."/>
            <person name="Grimwood J."/>
            <person name="Hayes R.D."/>
            <person name="Graham S.W."/>
            <person name="Gunter L.E."/>
            <person name="McDaniel S.F."/>
            <person name="Hoernstein S.N.W."/>
            <person name="Larsson A."/>
            <person name="Li F.W."/>
            <person name="Perroud P.F."/>
            <person name="Phillips J."/>
            <person name="Ranjan P."/>
            <person name="Rokshar D.S."/>
            <person name="Rothfels C.J."/>
            <person name="Schneider L."/>
            <person name="Shu S."/>
            <person name="Stevenson D.W."/>
            <person name="Thummler F."/>
            <person name="Tillich M."/>
            <person name="Villarreal Aguilar J.C."/>
            <person name="Widiez T."/>
            <person name="Wong G.K."/>
            <person name="Wymore A."/>
            <person name="Zhang Y."/>
            <person name="Zimmer A.D."/>
            <person name="Quatrano R.S."/>
            <person name="Mayer K.F.X."/>
            <person name="Goodstein D."/>
            <person name="Casacuberta J.M."/>
            <person name="Vandepoele K."/>
            <person name="Reski R."/>
            <person name="Cuming A.C."/>
            <person name="Tuskan G.A."/>
            <person name="Maumus F."/>
            <person name="Salse J."/>
            <person name="Schmutz J."/>
            <person name="Rensing S.A."/>
        </authorList>
    </citation>
    <scope>NUCLEOTIDE SEQUENCE [LARGE SCALE GENOMIC DNA]</scope>
    <source>
        <strain evidence="2 3">cv. Gransden 2004</strain>
    </source>
</reference>
<dbReference type="GeneID" id="112291662"/>
<dbReference type="Gramene" id="Pp3c14_21170V3.1">
    <property type="protein sequence ID" value="Pp3c14_21170V3.1"/>
    <property type="gene ID" value="Pp3c14_21170"/>
</dbReference>
<evidence type="ECO:0000313" key="2">
    <source>
        <dbReference type="EnsemblPlants" id="Pp3c14_21170V3.2"/>
    </source>
</evidence>
<dbReference type="FunCoup" id="A0A7I4F411">
    <property type="interactions" value="863"/>
</dbReference>
<dbReference type="EnsemblPlants" id="Pp3c14_21170V3.2">
    <property type="protein sequence ID" value="Pp3c14_21170V3.2"/>
    <property type="gene ID" value="Pp3c14_21170"/>
</dbReference>
<dbReference type="EnsemblPlants" id="Pp3c14_21170V3.1">
    <property type="protein sequence ID" value="Pp3c14_21170V3.1"/>
    <property type="gene ID" value="Pp3c14_21170"/>
</dbReference>
<feature type="transmembrane region" description="Helical" evidence="1">
    <location>
        <begin position="29"/>
        <end position="62"/>
    </location>
</feature>
<evidence type="ECO:0000256" key="1">
    <source>
        <dbReference type="SAM" id="Phobius"/>
    </source>
</evidence>